<evidence type="ECO:0000256" key="6">
    <source>
        <dbReference type="SAM" id="SignalP"/>
    </source>
</evidence>
<dbReference type="EMBL" id="SLVX01000016">
    <property type="protein sequence ID" value="TCN40033.1"/>
    <property type="molecule type" value="Genomic_DNA"/>
</dbReference>
<sequence>MKSPIIAWTAAALAIGLQAPAHADTTLRMFVSSQGSPGIHRKIADLYEQRNPGIKIEIELGGATSELQAQYLNTVLSSRDPSLDVLILDIIRPAQFSAAGWISPLGDAAAAAPMLEDYIKAYADANTVDGKLVAMPAHADALLLYYRKDLLDKYGLPVPKTWTELAETARKILAGEGDPNLQGMSFQGKAIEGAVCTFLLPYWSAGHDLTKNGEFSFDKDGAVAAFNVWKSLVDEGIAKKNISEVGTDDTRREFQAGKAVFASLWGYGWSNFQGEDAAVRGKVGVATLPAVDGGKVVSCLGGWEWAVSAYSRHQEEAKKLVTFLSGAEATKIKAIEASYLPPRTALYTDPDVQNAMPWIESARAVVESAIPRPVTPRYNEVSEIIRTLFNAAIGGSMSPEDAAAQMDARLRRILR</sequence>
<evidence type="ECO:0000313" key="7">
    <source>
        <dbReference type="EMBL" id="TCN40033.1"/>
    </source>
</evidence>
<evidence type="ECO:0000256" key="3">
    <source>
        <dbReference type="ARBA" id="ARBA00022448"/>
    </source>
</evidence>
<keyword evidence="5" id="KW-0574">Periplasm</keyword>
<keyword evidence="4 6" id="KW-0732">Signal</keyword>
<evidence type="ECO:0000256" key="2">
    <source>
        <dbReference type="ARBA" id="ARBA00008520"/>
    </source>
</evidence>
<dbReference type="CDD" id="cd14750">
    <property type="entry name" value="PBP2_TMBP"/>
    <property type="match status" value="1"/>
</dbReference>
<dbReference type="PANTHER" id="PTHR43649">
    <property type="entry name" value="ARABINOSE-BINDING PROTEIN-RELATED"/>
    <property type="match status" value="1"/>
</dbReference>
<name>A0A4R2CHT6_SHIGR</name>
<evidence type="ECO:0000256" key="1">
    <source>
        <dbReference type="ARBA" id="ARBA00004418"/>
    </source>
</evidence>
<reference evidence="7 8" key="1">
    <citation type="submission" date="2019-03" db="EMBL/GenBank/DDBJ databases">
        <title>Genomic Encyclopedia of Type Strains, Phase IV (KMG-IV): sequencing the most valuable type-strain genomes for metagenomic binning, comparative biology and taxonomic classification.</title>
        <authorList>
            <person name="Goeker M."/>
        </authorList>
    </citation>
    <scope>NUCLEOTIDE SEQUENCE [LARGE SCALE GENOMIC DNA]</scope>
    <source>
        <strain evidence="7 8">DSM 18401</strain>
    </source>
</reference>
<feature type="chain" id="PRO_5020555846" evidence="6">
    <location>
        <begin position="24"/>
        <end position="415"/>
    </location>
</feature>
<organism evidence="7 8">
    <name type="scientific">Shinella granuli</name>
    <dbReference type="NCBI Taxonomy" id="323621"/>
    <lineage>
        <taxon>Bacteria</taxon>
        <taxon>Pseudomonadati</taxon>
        <taxon>Pseudomonadota</taxon>
        <taxon>Alphaproteobacteria</taxon>
        <taxon>Hyphomicrobiales</taxon>
        <taxon>Rhizobiaceae</taxon>
        <taxon>Shinella</taxon>
    </lineage>
</organism>
<dbReference type="SUPFAM" id="SSF53850">
    <property type="entry name" value="Periplasmic binding protein-like II"/>
    <property type="match status" value="1"/>
</dbReference>
<protein>
    <submittedName>
        <fullName evidence="7">Multiple sugar transport system substrate-binding protein</fullName>
    </submittedName>
</protein>
<evidence type="ECO:0000313" key="8">
    <source>
        <dbReference type="Proteomes" id="UP000295351"/>
    </source>
</evidence>
<dbReference type="InterPro" id="IPR050490">
    <property type="entry name" value="Bact_solute-bd_prot1"/>
</dbReference>
<evidence type="ECO:0000256" key="5">
    <source>
        <dbReference type="ARBA" id="ARBA00022764"/>
    </source>
</evidence>
<dbReference type="AlphaFoldDB" id="A0A4R2CHT6"/>
<dbReference type="GO" id="GO:0042597">
    <property type="term" value="C:periplasmic space"/>
    <property type="evidence" value="ECO:0007669"/>
    <property type="project" value="UniProtKB-SubCell"/>
</dbReference>
<keyword evidence="7" id="KW-0762">Sugar transport</keyword>
<comment type="caution">
    <text evidence="7">The sequence shown here is derived from an EMBL/GenBank/DDBJ whole genome shotgun (WGS) entry which is preliminary data.</text>
</comment>
<keyword evidence="3" id="KW-0813">Transport</keyword>
<dbReference type="Proteomes" id="UP000295351">
    <property type="component" value="Unassembled WGS sequence"/>
</dbReference>
<feature type="signal peptide" evidence="6">
    <location>
        <begin position="1"/>
        <end position="23"/>
    </location>
</feature>
<dbReference type="InterPro" id="IPR006059">
    <property type="entry name" value="SBP"/>
</dbReference>
<comment type="subcellular location">
    <subcellularLocation>
        <location evidence="1">Periplasm</location>
    </subcellularLocation>
</comment>
<dbReference type="RefSeq" id="WP_133035704.1">
    <property type="nucleotide sequence ID" value="NZ_BAABEI010000002.1"/>
</dbReference>
<comment type="similarity">
    <text evidence="2">Belongs to the bacterial solute-binding protein 1 family.</text>
</comment>
<proteinExistence type="inferred from homology"/>
<evidence type="ECO:0000256" key="4">
    <source>
        <dbReference type="ARBA" id="ARBA00022729"/>
    </source>
</evidence>
<accession>A0A4R2CHT6</accession>
<gene>
    <name evidence="7" type="ORF">EV665_116116</name>
</gene>
<dbReference type="Gene3D" id="3.40.190.10">
    <property type="entry name" value="Periplasmic binding protein-like II"/>
    <property type="match status" value="2"/>
</dbReference>
<dbReference type="PANTHER" id="PTHR43649:SF34">
    <property type="entry name" value="ABC TRANSPORTER PERIPLASMIC-BINDING PROTEIN YCJN-RELATED"/>
    <property type="match status" value="1"/>
</dbReference>
<keyword evidence="8" id="KW-1185">Reference proteome</keyword>
<dbReference type="Pfam" id="PF01547">
    <property type="entry name" value="SBP_bac_1"/>
    <property type="match status" value="1"/>
</dbReference>